<evidence type="ECO:0000313" key="2">
    <source>
        <dbReference type="EMBL" id="GAA4434515.1"/>
    </source>
</evidence>
<keyword evidence="2" id="KW-0808">Transferase</keyword>
<gene>
    <name evidence="2" type="ORF">GCM10023091_09560</name>
</gene>
<dbReference type="Pfam" id="PF04230">
    <property type="entry name" value="PS_pyruv_trans"/>
    <property type="match status" value="1"/>
</dbReference>
<dbReference type="Proteomes" id="UP001501508">
    <property type="component" value="Unassembled WGS sequence"/>
</dbReference>
<protein>
    <submittedName>
        <fullName evidence="2">Polysaccharide pyruvyl transferase family protein</fullName>
    </submittedName>
</protein>
<evidence type="ECO:0000259" key="1">
    <source>
        <dbReference type="Pfam" id="PF04230"/>
    </source>
</evidence>
<dbReference type="GO" id="GO:0016740">
    <property type="term" value="F:transferase activity"/>
    <property type="evidence" value="ECO:0007669"/>
    <property type="project" value="UniProtKB-KW"/>
</dbReference>
<accession>A0ABP8LSW5</accession>
<evidence type="ECO:0000313" key="3">
    <source>
        <dbReference type="Proteomes" id="UP001501508"/>
    </source>
</evidence>
<dbReference type="EMBL" id="BAABEY010000011">
    <property type="protein sequence ID" value="GAA4434515.1"/>
    <property type="molecule type" value="Genomic_DNA"/>
</dbReference>
<name>A0ABP8LSW5_9BACT</name>
<dbReference type="InterPro" id="IPR007345">
    <property type="entry name" value="Polysacch_pyruvyl_Trfase"/>
</dbReference>
<keyword evidence="3" id="KW-1185">Reference proteome</keyword>
<comment type="caution">
    <text evidence="2">The sequence shown here is derived from an EMBL/GenBank/DDBJ whole genome shotgun (WGS) entry which is preliminary data.</text>
</comment>
<organism evidence="2 3">
    <name type="scientific">Ravibacter arvi</name>
    <dbReference type="NCBI Taxonomy" id="2051041"/>
    <lineage>
        <taxon>Bacteria</taxon>
        <taxon>Pseudomonadati</taxon>
        <taxon>Bacteroidota</taxon>
        <taxon>Cytophagia</taxon>
        <taxon>Cytophagales</taxon>
        <taxon>Spirosomataceae</taxon>
        <taxon>Ravibacter</taxon>
    </lineage>
</organism>
<dbReference type="RefSeq" id="WP_345026933.1">
    <property type="nucleotide sequence ID" value="NZ_BAABEY010000011.1"/>
</dbReference>
<reference evidence="3" key="1">
    <citation type="journal article" date="2019" name="Int. J. Syst. Evol. Microbiol.">
        <title>The Global Catalogue of Microorganisms (GCM) 10K type strain sequencing project: providing services to taxonomists for standard genome sequencing and annotation.</title>
        <authorList>
            <consortium name="The Broad Institute Genomics Platform"/>
            <consortium name="The Broad Institute Genome Sequencing Center for Infectious Disease"/>
            <person name="Wu L."/>
            <person name="Ma J."/>
        </authorList>
    </citation>
    <scope>NUCLEOTIDE SEQUENCE [LARGE SCALE GENOMIC DNA]</scope>
    <source>
        <strain evidence="3">JCM 31920</strain>
    </source>
</reference>
<feature type="domain" description="Polysaccharide pyruvyl transferase" evidence="1">
    <location>
        <begin position="36"/>
        <end position="292"/>
    </location>
</feature>
<proteinExistence type="predicted"/>
<sequence>MVFKEKIEELKSIIIDKMLHRIDSDYVLLDLPYHTNIGDTLIWEGEEDFLSLLPYNCLYRSSFDTFKHKEIPENTIVLMHGGGNFGDLWRPYQDFRLDIVQRYPHNRIIFFPQTVHYSNETLAIRDAEILARHKQLTICARDSRSFNFLKEYFSNEILLVPDMAFCIKADKLEKFKRNVGKNVLLLRRSDQEAVLDINYGEYIKDESELKSLDWPSMEKPFSIQVLIYKFLRRIRAFGSIEDWYTQQILRHFLVKTGVEFLSEYKYIYTTRLHGAILSILLNKSFFFFDNSYGKNSSFFDTWLSDLEHCKFIHR</sequence>